<dbReference type="PANTHER" id="PTHR35735">
    <property type="entry name" value="PROTEIN NIM1-INTERACTING 2"/>
    <property type="match status" value="1"/>
</dbReference>
<dbReference type="InterPro" id="IPR034577">
    <property type="entry name" value="NIMIN-2"/>
</dbReference>
<feature type="compositionally biased region" description="Basic and acidic residues" evidence="1">
    <location>
        <begin position="87"/>
        <end position="107"/>
    </location>
</feature>
<feature type="compositionally biased region" description="Basic and acidic residues" evidence="1">
    <location>
        <begin position="69"/>
        <end position="80"/>
    </location>
</feature>
<sequence length="127" mass="14700">MESEGEKRKPDNNDVVSTSATKKPKEETEELTEEVGEEEVEEFFAILRRIQVAVKYFNRVDGASTSGRKMTEEIDQKLSDEIIGDNEDMKEKEKEKENEKNVEENNKGFDLNMEPYNPHDDHENNSS</sequence>
<dbReference type="AlphaFoldDB" id="A0ABD2UGF0"/>
<reference evidence="2 3" key="1">
    <citation type="submission" date="2024-05" db="EMBL/GenBank/DDBJ databases">
        <title>De novo assembly of an allotetraploid wild potato.</title>
        <authorList>
            <person name="Hosaka A.J."/>
        </authorList>
    </citation>
    <scope>NUCLEOTIDE SEQUENCE [LARGE SCALE GENOMIC DNA]</scope>
    <source>
        <tissue evidence="2">Young leaves</tissue>
    </source>
</reference>
<dbReference type="Proteomes" id="UP001627284">
    <property type="component" value="Unassembled WGS sequence"/>
</dbReference>
<feature type="compositionally biased region" description="Basic and acidic residues" evidence="1">
    <location>
        <begin position="1"/>
        <end position="12"/>
    </location>
</feature>
<protein>
    <submittedName>
        <fullName evidence="2">Uncharacterized protein</fullName>
    </submittedName>
</protein>
<feature type="region of interest" description="Disordered" evidence="1">
    <location>
        <begin position="1"/>
        <end position="39"/>
    </location>
</feature>
<comment type="caution">
    <text evidence="2">The sequence shown here is derived from an EMBL/GenBank/DDBJ whole genome shotgun (WGS) entry which is preliminary data.</text>
</comment>
<evidence type="ECO:0000313" key="3">
    <source>
        <dbReference type="Proteomes" id="UP001627284"/>
    </source>
</evidence>
<feature type="compositionally biased region" description="Basic and acidic residues" evidence="1">
    <location>
        <begin position="117"/>
        <end position="127"/>
    </location>
</feature>
<name>A0ABD2UGF0_9SOLN</name>
<organism evidence="2 3">
    <name type="scientific">Solanum stoloniferum</name>
    <dbReference type="NCBI Taxonomy" id="62892"/>
    <lineage>
        <taxon>Eukaryota</taxon>
        <taxon>Viridiplantae</taxon>
        <taxon>Streptophyta</taxon>
        <taxon>Embryophyta</taxon>
        <taxon>Tracheophyta</taxon>
        <taxon>Spermatophyta</taxon>
        <taxon>Magnoliopsida</taxon>
        <taxon>eudicotyledons</taxon>
        <taxon>Gunneridae</taxon>
        <taxon>Pentapetalae</taxon>
        <taxon>asterids</taxon>
        <taxon>lamiids</taxon>
        <taxon>Solanales</taxon>
        <taxon>Solanaceae</taxon>
        <taxon>Solanoideae</taxon>
        <taxon>Solaneae</taxon>
        <taxon>Solanum</taxon>
    </lineage>
</organism>
<proteinExistence type="predicted"/>
<keyword evidence="3" id="KW-1185">Reference proteome</keyword>
<dbReference type="EMBL" id="JBJKTR010000005">
    <property type="protein sequence ID" value="KAL3367919.1"/>
    <property type="molecule type" value="Genomic_DNA"/>
</dbReference>
<gene>
    <name evidence="2" type="ORF">AABB24_009003</name>
</gene>
<evidence type="ECO:0000313" key="2">
    <source>
        <dbReference type="EMBL" id="KAL3367919.1"/>
    </source>
</evidence>
<evidence type="ECO:0000256" key="1">
    <source>
        <dbReference type="SAM" id="MobiDB-lite"/>
    </source>
</evidence>
<feature type="compositionally biased region" description="Acidic residues" evidence="1">
    <location>
        <begin position="27"/>
        <end position="39"/>
    </location>
</feature>
<dbReference type="PANTHER" id="PTHR35735:SF13">
    <property type="entry name" value="PROTEIN NIM1-INTERACTING 2-LIKE"/>
    <property type="match status" value="1"/>
</dbReference>
<feature type="region of interest" description="Disordered" evidence="1">
    <location>
        <begin position="64"/>
        <end position="127"/>
    </location>
</feature>
<accession>A0ABD2UGF0</accession>